<feature type="signal peptide" evidence="2">
    <location>
        <begin position="1"/>
        <end position="26"/>
    </location>
</feature>
<protein>
    <recommendedName>
        <fullName evidence="3">Flavodoxin-like domain-containing protein</fullName>
    </recommendedName>
</protein>
<dbReference type="Proteomes" id="UP000006546">
    <property type="component" value="Chromosome"/>
</dbReference>
<evidence type="ECO:0000313" key="5">
    <source>
        <dbReference type="Proteomes" id="UP000006546"/>
    </source>
</evidence>
<dbReference type="STRING" id="906968.Trebr_0210"/>
<evidence type="ECO:0000256" key="2">
    <source>
        <dbReference type="SAM" id="SignalP"/>
    </source>
</evidence>
<organism evidence="4 5">
    <name type="scientific">Treponema brennaborense (strain DSM 12168 / CIP 105900 / DD5/3)</name>
    <dbReference type="NCBI Taxonomy" id="906968"/>
    <lineage>
        <taxon>Bacteria</taxon>
        <taxon>Pseudomonadati</taxon>
        <taxon>Spirochaetota</taxon>
        <taxon>Spirochaetia</taxon>
        <taxon>Spirochaetales</taxon>
        <taxon>Treponemataceae</taxon>
        <taxon>Treponema</taxon>
    </lineage>
</organism>
<evidence type="ECO:0000256" key="1">
    <source>
        <dbReference type="ARBA" id="ARBA00001917"/>
    </source>
</evidence>
<proteinExistence type="predicted"/>
<feature type="domain" description="Flavodoxin-like" evidence="3">
    <location>
        <begin position="41"/>
        <end position="195"/>
    </location>
</feature>
<feature type="chain" id="PRO_5003310950" description="Flavodoxin-like domain-containing protein" evidence="2">
    <location>
        <begin position="27"/>
        <end position="195"/>
    </location>
</feature>
<evidence type="ECO:0000313" key="4">
    <source>
        <dbReference type="EMBL" id="AEE15660.1"/>
    </source>
</evidence>
<gene>
    <name evidence="4" type="ordered locus">Trebr_0210</name>
</gene>
<dbReference type="SUPFAM" id="SSF52218">
    <property type="entry name" value="Flavoproteins"/>
    <property type="match status" value="1"/>
</dbReference>
<keyword evidence="5" id="KW-1185">Reference proteome</keyword>
<keyword evidence="2" id="KW-0732">Signal</keyword>
<reference evidence="5" key="1">
    <citation type="submission" date="2011-04" db="EMBL/GenBank/DDBJ databases">
        <title>The complete genome of Treponema brennaborense DSM 12168.</title>
        <authorList>
            <person name="Lucas S."/>
            <person name="Han J."/>
            <person name="Lapidus A."/>
            <person name="Bruce D."/>
            <person name="Goodwin L."/>
            <person name="Pitluck S."/>
            <person name="Peters L."/>
            <person name="Kyrpides N."/>
            <person name="Mavromatis K."/>
            <person name="Ivanova N."/>
            <person name="Mikhailova N."/>
            <person name="Pagani I."/>
            <person name="Teshima H."/>
            <person name="Detter J.C."/>
            <person name="Tapia R."/>
            <person name="Han C."/>
            <person name="Land M."/>
            <person name="Hauser L."/>
            <person name="Markowitz V."/>
            <person name="Cheng J.-F."/>
            <person name="Hugenholtz P."/>
            <person name="Woyke T."/>
            <person name="Wu D."/>
            <person name="Gronow S."/>
            <person name="Wellnitz S."/>
            <person name="Brambilla E."/>
            <person name="Klenk H.-P."/>
            <person name="Eisen J.A."/>
        </authorList>
    </citation>
    <scope>NUCLEOTIDE SEQUENCE [LARGE SCALE GENOMIC DNA]</scope>
    <source>
        <strain evidence="5">DSM 12168 / CIP 105900 / DD5/3</strain>
    </source>
</reference>
<dbReference type="InterPro" id="IPR008254">
    <property type="entry name" value="Flavodoxin/NO_synth"/>
</dbReference>
<dbReference type="KEGG" id="tbe:Trebr_0210"/>
<dbReference type="GO" id="GO:0010181">
    <property type="term" value="F:FMN binding"/>
    <property type="evidence" value="ECO:0007669"/>
    <property type="project" value="InterPro"/>
</dbReference>
<dbReference type="InterPro" id="IPR001226">
    <property type="entry name" value="Flavodoxin_CS"/>
</dbReference>
<dbReference type="PANTHER" id="PTHR39201">
    <property type="entry name" value="EXPORTED PROTEIN-RELATED"/>
    <property type="match status" value="1"/>
</dbReference>
<dbReference type="GO" id="GO:0009055">
    <property type="term" value="F:electron transfer activity"/>
    <property type="evidence" value="ECO:0007669"/>
    <property type="project" value="InterPro"/>
</dbReference>
<dbReference type="eggNOG" id="COG0716">
    <property type="taxonomic scope" value="Bacteria"/>
</dbReference>
<dbReference type="PANTHER" id="PTHR39201:SF1">
    <property type="entry name" value="FLAVODOXIN-LIKE DOMAIN-CONTAINING PROTEIN"/>
    <property type="match status" value="1"/>
</dbReference>
<dbReference type="PROSITE" id="PS50902">
    <property type="entry name" value="FLAVODOXIN_LIKE"/>
    <property type="match status" value="1"/>
</dbReference>
<dbReference type="HOGENOM" id="CLU_068890_0_1_12"/>
<sequence length="195" mass="21371">MKKRSCIIATLFAAAMLFGTAEPAAAQSSTKNQKKSDSKKTLIVFYSWGGTTQGIARKIQQKLGCDMFEIELVKPYSTDYNTVLDEAQRDQRNQARPAIKNKVADFAKYDTIVLGYPNWWASIPMPIATFLESYDFDGKTVIPFCSNGGGRLGQSVSAITKLVPGASVKNPLSIYYSGGASLDSDLNKWLSKNGF</sequence>
<dbReference type="OrthoDB" id="9806505at2"/>
<dbReference type="RefSeq" id="WP_013757379.1">
    <property type="nucleotide sequence ID" value="NC_015500.1"/>
</dbReference>
<evidence type="ECO:0000259" key="3">
    <source>
        <dbReference type="PROSITE" id="PS50902"/>
    </source>
</evidence>
<dbReference type="Gene3D" id="3.40.50.360">
    <property type="match status" value="1"/>
</dbReference>
<dbReference type="EMBL" id="CP002696">
    <property type="protein sequence ID" value="AEE15660.1"/>
    <property type="molecule type" value="Genomic_DNA"/>
</dbReference>
<dbReference type="AlphaFoldDB" id="F4LLW8"/>
<name>F4LLW8_TREBD</name>
<accession>F4LLW8</accession>
<comment type="cofactor">
    <cofactor evidence="1">
        <name>FMN</name>
        <dbReference type="ChEBI" id="CHEBI:58210"/>
    </cofactor>
</comment>
<dbReference type="InterPro" id="IPR029039">
    <property type="entry name" value="Flavoprotein-like_sf"/>
</dbReference>
<dbReference type="PROSITE" id="PS00201">
    <property type="entry name" value="FLAVODOXIN"/>
    <property type="match status" value="1"/>
</dbReference>
<dbReference type="Pfam" id="PF12682">
    <property type="entry name" value="Flavodoxin_4"/>
    <property type="match status" value="1"/>
</dbReference>